<dbReference type="AlphaFoldDB" id="A0A5Q2MJ84"/>
<protein>
    <submittedName>
        <fullName evidence="1">Uncharacterized protein</fullName>
    </submittedName>
</protein>
<dbReference type="Proteomes" id="UP000392064">
    <property type="component" value="Chromosome"/>
</dbReference>
<dbReference type="KEGG" id="aef:GEV26_00675"/>
<evidence type="ECO:0000313" key="1">
    <source>
        <dbReference type="EMBL" id="QGG40010.1"/>
    </source>
</evidence>
<accession>A0A5Q2MJ84</accession>
<keyword evidence="2" id="KW-1185">Reference proteome</keyword>
<name>A0A5Q2MJ84_9ACTN</name>
<evidence type="ECO:0000313" key="2">
    <source>
        <dbReference type="Proteomes" id="UP000392064"/>
    </source>
</evidence>
<gene>
    <name evidence="1" type="ORF">GEV26_00675</name>
</gene>
<organism evidence="1 2">
    <name type="scientific">Aeromicrobium yanjiei</name>
    <dbReference type="NCBI Taxonomy" id="2662028"/>
    <lineage>
        <taxon>Bacteria</taxon>
        <taxon>Bacillati</taxon>
        <taxon>Actinomycetota</taxon>
        <taxon>Actinomycetes</taxon>
        <taxon>Propionibacteriales</taxon>
        <taxon>Nocardioidaceae</taxon>
        <taxon>Aeromicrobium</taxon>
    </lineage>
</organism>
<dbReference type="EMBL" id="CP045737">
    <property type="protein sequence ID" value="QGG40010.1"/>
    <property type="molecule type" value="Genomic_DNA"/>
</dbReference>
<reference evidence="1 2" key="1">
    <citation type="submission" date="2019-11" db="EMBL/GenBank/DDBJ databases">
        <authorList>
            <person name="Li J."/>
        </authorList>
    </citation>
    <scope>NUCLEOTIDE SEQUENCE [LARGE SCALE GENOMIC DNA]</scope>
    <source>
        <strain evidence="1 2">MF47</strain>
    </source>
</reference>
<dbReference type="RefSeq" id="WP_153651283.1">
    <property type="nucleotide sequence ID" value="NZ_CP045737.1"/>
</dbReference>
<proteinExistence type="predicted"/>
<sequence>MTKYRLDRRFTLPAIGIHLIAAGLVAALAFWVWAPLGVLTVLLLLNALRVFAFPPAVVRADPSGVRLGGLMTMKPVRVVWTEVEDVTVDRTRLVFDRGDAGTTAFPLAYVGPRAEELVREVYDRLNTANGYTRYEDPSS</sequence>